<evidence type="ECO:0000256" key="1">
    <source>
        <dbReference type="SAM" id="SignalP"/>
    </source>
</evidence>
<evidence type="ECO:0000313" key="3">
    <source>
        <dbReference type="Proteomes" id="UP000887013"/>
    </source>
</evidence>
<feature type="chain" id="PRO_5036469831" evidence="1">
    <location>
        <begin position="22"/>
        <end position="175"/>
    </location>
</feature>
<proteinExistence type="predicted"/>
<organism evidence="2 3">
    <name type="scientific">Nephila pilipes</name>
    <name type="common">Giant wood spider</name>
    <name type="synonym">Nephila maculata</name>
    <dbReference type="NCBI Taxonomy" id="299642"/>
    <lineage>
        <taxon>Eukaryota</taxon>
        <taxon>Metazoa</taxon>
        <taxon>Ecdysozoa</taxon>
        <taxon>Arthropoda</taxon>
        <taxon>Chelicerata</taxon>
        <taxon>Arachnida</taxon>
        <taxon>Araneae</taxon>
        <taxon>Araneomorphae</taxon>
        <taxon>Entelegynae</taxon>
        <taxon>Araneoidea</taxon>
        <taxon>Nephilidae</taxon>
        <taxon>Nephila</taxon>
    </lineage>
</organism>
<gene>
    <name evidence="2" type="ORF">NPIL_594001</name>
</gene>
<dbReference type="EMBL" id="BMAW01010561">
    <property type="protein sequence ID" value="GFT19341.1"/>
    <property type="molecule type" value="Genomic_DNA"/>
</dbReference>
<keyword evidence="1" id="KW-0732">Signal</keyword>
<accession>A0A8X6NKB2</accession>
<feature type="signal peptide" evidence="1">
    <location>
        <begin position="1"/>
        <end position="21"/>
    </location>
</feature>
<comment type="caution">
    <text evidence="2">The sequence shown here is derived from an EMBL/GenBank/DDBJ whole genome shotgun (WGS) entry which is preliminary data.</text>
</comment>
<protein>
    <submittedName>
        <fullName evidence="2">Uncharacterized protein</fullName>
    </submittedName>
</protein>
<keyword evidence="3" id="KW-1185">Reference proteome</keyword>
<name>A0A8X6NKB2_NEPPI</name>
<reference evidence="2" key="1">
    <citation type="submission" date="2020-08" db="EMBL/GenBank/DDBJ databases">
        <title>Multicomponent nature underlies the extraordinary mechanical properties of spider dragline silk.</title>
        <authorList>
            <person name="Kono N."/>
            <person name="Nakamura H."/>
            <person name="Mori M."/>
            <person name="Yoshida Y."/>
            <person name="Ohtoshi R."/>
            <person name="Malay A.D."/>
            <person name="Moran D.A.P."/>
            <person name="Tomita M."/>
            <person name="Numata K."/>
            <person name="Arakawa K."/>
        </authorList>
    </citation>
    <scope>NUCLEOTIDE SEQUENCE</scope>
</reference>
<evidence type="ECO:0000313" key="2">
    <source>
        <dbReference type="EMBL" id="GFT19341.1"/>
    </source>
</evidence>
<dbReference type="AlphaFoldDB" id="A0A8X6NKB2"/>
<dbReference type="Proteomes" id="UP000887013">
    <property type="component" value="Unassembled WGS sequence"/>
</dbReference>
<sequence length="175" mass="20066">MEYRVLLKILELFGVLAFAKAFGKPKAIGAPAVPSSLPEVPVIEDFSYPCYTALNCVYRHTDEHNRVKECFDVLDATDLQISLEWFKEKIELTDFKDIYDMFDREFCALKSDERKHTFDKIVQGGLEITGLGCETRYPKKVCDHFDHMVACMINLVTAFNEEGKCDIEEFEKGTS</sequence>